<keyword evidence="3" id="KW-1185">Reference proteome</keyword>
<evidence type="ECO:0008006" key="4">
    <source>
        <dbReference type="Google" id="ProtNLM"/>
    </source>
</evidence>
<gene>
    <name evidence="2" type="ORF">DFW101_2019</name>
</gene>
<proteinExistence type="predicted"/>
<dbReference type="OrthoDB" id="5454742at2"/>
<dbReference type="Proteomes" id="UP000004662">
    <property type="component" value="Chromosome"/>
</dbReference>
<dbReference type="eggNOG" id="ENOG5031GKM">
    <property type="taxonomic scope" value="Bacteria"/>
</dbReference>
<organism evidence="2 3">
    <name type="scientific">Solidesulfovibrio carbinoliphilus subsp. oakridgensis</name>
    <dbReference type="NCBI Taxonomy" id="694327"/>
    <lineage>
        <taxon>Bacteria</taxon>
        <taxon>Pseudomonadati</taxon>
        <taxon>Thermodesulfobacteriota</taxon>
        <taxon>Desulfovibrionia</taxon>
        <taxon>Desulfovibrionales</taxon>
        <taxon>Desulfovibrionaceae</taxon>
        <taxon>Solidesulfovibrio</taxon>
    </lineage>
</organism>
<dbReference type="EMBL" id="CM001368">
    <property type="protein sequence ID" value="EHJ48025.1"/>
    <property type="molecule type" value="Genomic_DNA"/>
</dbReference>
<evidence type="ECO:0000313" key="3">
    <source>
        <dbReference type="Proteomes" id="UP000004662"/>
    </source>
</evidence>
<dbReference type="HOGENOM" id="CLU_1755919_0_0_7"/>
<protein>
    <recommendedName>
        <fullName evidence="4">Secreted protein</fullName>
    </recommendedName>
</protein>
<dbReference type="RefSeq" id="WP_009181409.1">
    <property type="nucleotide sequence ID" value="NZ_CM001368.1"/>
</dbReference>
<feature type="signal peptide" evidence="1">
    <location>
        <begin position="1"/>
        <end position="23"/>
    </location>
</feature>
<evidence type="ECO:0000313" key="2">
    <source>
        <dbReference type="EMBL" id="EHJ48025.1"/>
    </source>
</evidence>
<reference evidence="3" key="1">
    <citation type="journal article" date="2015" name="Genome Announc.">
        <title>High-Quality Draft Genome Sequence of Desulfovibrio carbinoliphilus FW-101-2B, an Organic Acid-Oxidizing Sulfate-Reducing Bacterium Isolated from Uranium(VI)-Contaminated Groundwater.</title>
        <authorList>
            <person name="Ramsay B.D."/>
            <person name="Hwang C."/>
            <person name="Woo H.L."/>
            <person name="Carroll S.L."/>
            <person name="Lucas S."/>
            <person name="Han J."/>
            <person name="Lapidus A.L."/>
            <person name="Cheng J.F."/>
            <person name="Goodwin L.A."/>
            <person name="Pitluck S."/>
            <person name="Peters L."/>
            <person name="Chertkov O."/>
            <person name="Held B."/>
            <person name="Detter J.C."/>
            <person name="Han C.S."/>
            <person name="Tapia R."/>
            <person name="Land M.L."/>
            <person name="Hauser L.J."/>
            <person name="Kyrpides N.C."/>
            <person name="Ivanova N.N."/>
            <person name="Mikhailova N."/>
            <person name="Pagani I."/>
            <person name="Woyke T."/>
            <person name="Arkin A.P."/>
            <person name="Dehal P."/>
            <person name="Chivian D."/>
            <person name="Criddle C.S."/>
            <person name="Wu W."/>
            <person name="Chakraborty R."/>
            <person name="Hazen T.C."/>
            <person name="Fields M.W."/>
        </authorList>
    </citation>
    <scope>NUCLEOTIDE SEQUENCE [LARGE SCALE GENOMIC DNA]</scope>
    <source>
        <strain evidence="3">FW-101-2B</strain>
    </source>
</reference>
<keyword evidence="1" id="KW-0732">Signal</keyword>
<dbReference type="AlphaFoldDB" id="G7Q6U0"/>
<feature type="chain" id="PRO_5003503396" description="Secreted protein" evidence="1">
    <location>
        <begin position="24"/>
        <end position="148"/>
    </location>
</feature>
<name>G7Q6U0_9BACT</name>
<accession>G7Q6U0</accession>
<evidence type="ECO:0000256" key="1">
    <source>
        <dbReference type="SAM" id="SignalP"/>
    </source>
</evidence>
<sequence length="148" mass="15651">MKRPLFSLVVLCLTLMAATAALAQTQMYCVKPDGMPVAAIVLPYGDSHDPSVVCNAVVPQCYLTCGAVLHVQYGGMTTPPPNLPTIAVTPQMLQNIGNPAPETPAMCNSQYQQCVAQCRGDRACIASCQSTRSGCGTANSARQRVPHQ</sequence>